<keyword evidence="1" id="KW-0472">Membrane</keyword>
<protein>
    <submittedName>
        <fullName evidence="2">Cytochrome c oxidase subunit 2A</fullName>
    </submittedName>
</protein>
<reference evidence="2" key="1">
    <citation type="submission" date="2022-02" db="EMBL/GenBank/DDBJ databases">
        <title>Paenibacillus sp. MBLB1832 Whole Genome Shotgun Sequencing.</title>
        <authorList>
            <person name="Hwang C.Y."/>
            <person name="Cho E.-S."/>
            <person name="Seo M.-J."/>
        </authorList>
    </citation>
    <scope>NUCLEOTIDE SEQUENCE</scope>
    <source>
        <strain evidence="2">MBLB1832</strain>
    </source>
</reference>
<evidence type="ECO:0000256" key="1">
    <source>
        <dbReference type="SAM" id="Phobius"/>
    </source>
</evidence>
<organism evidence="2 3">
    <name type="scientific">Paenibacillus roseopurpureus</name>
    <dbReference type="NCBI Taxonomy" id="2918901"/>
    <lineage>
        <taxon>Bacteria</taxon>
        <taxon>Bacillati</taxon>
        <taxon>Bacillota</taxon>
        <taxon>Bacilli</taxon>
        <taxon>Bacillales</taxon>
        <taxon>Paenibacillaceae</taxon>
        <taxon>Paenibacillus</taxon>
    </lineage>
</organism>
<sequence>MDGRSKHSRDSEFENNEQEPLLNGTFAAVLLLGLFLVVSWVAVFLLFMSRQ</sequence>
<evidence type="ECO:0000313" key="3">
    <source>
        <dbReference type="Proteomes" id="UP001304650"/>
    </source>
</evidence>
<accession>A0AA96LQM2</accession>
<dbReference type="KEGG" id="proo:MJB10_24610"/>
<evidence type="ECO:0000313" key="2">
    <source>
        <dbReference type="EMBL" id="WNR44229.1"/>
    </source>
</evidence>
<name>A0AA96LQM2_9BACL</name>
<feature type="transmembrane region" description="Helical" evidence="1">
    <location>
        <begin position="26"/>
        <end position="47"/>
    </location>
</feature>
<gene>
    <name evidence="2" type="ORF">MJB10_24610</name>
</gene>
<dbReference type="Pfam" id="PF08113">
    <property type="entry name" value="CoxIIa"/>
    <property type="match status" value="1"/>
</dbReference>
<dbReference type="RefSeq" id="WP_314799691.1">
    <property type="nucleotide sequence ID" value="NZ_CP130319.1"/>
</dbReference>
<keyword evidence="1" id="KW-0812">Transmembrane</keyword>
<dbReference type="InterPro" id="IPR012538">
    <property type="entry name" value="Cyt_c_oxidase_su2a"/>
</dbReference>
<proteinExistence type="predicted"/>
<dbReference type="AlphaFoldDB" id="A0AA96LQM2"/>
<keyword evidence="3" id="KW-1185">Reference proteome</keyword>
<dbReference type="EMBL" id="CP130319">
    <property type="protein sequence ID" value="WNR44229.1"/>
    <property type="molecule type" value="Genomic_DNA"/>
</dbReference>
<dbReference type="Proteomes" id="UP001304650">
    <property type="component" value="Chromosome"/>
</dbReference>
<keyword evidence="1" id="KW-1133">Transmembrane helix</keyword>